<sequence length="108" mass="12857">MPDKIADQIDELSRISRFRIRYDDNINMEVSEATSQILKDYIKYQSIKESGWCYAPKQKDKLLIAEWFIIRRCLVTFHVNPLAKLNWFQLWLLKYKVNELNAAICTGK</sequence>
<proteinExistence type="predicted"/>
<dbReference type="EMBL" id="UPPP01000105">
    <property type="protein sequence ID" value="VBB09014.1"/>
    <property type="molecule type" value="Genomic_DNA"/>
</dbReference>
<organism evidence="1 2">
    <name type="scientific">Lucifera butyrica</name>
    <dbReference type="NCBI Taxonomy" id="1351585"/>
    <lineage>
        <taxon>Bacteria</taxon>
        <taxon>Bacillati</taxon>
        <taxon>Bacillota</taxon>
        <taxon>Negativicutes</taxon>
        <taxon>Veillonellales</taxon>
        <taxon>Veillonellaceae</taxon>
        <taxon>Lucifera</taxon>
    </lineage>
</organism>
<accession>A0A498RBX7</accession>
<dbReference type="Proteomes" id="UP000277811">
    <property type="component" value="Unassembled WGS sequence"/>
</dbReference>
<reference evidence="1" key="1">
    <citation type="submission" date="2018-06" db="EMBL/GenBank/DDBJ databases">
        <authorList>
            <person name="Strepis N."/>
        </authorList>
    </citation>
    <scope>NUCLEOTIDE SEQUENCE [LARGE SCALE GENOMIC DNA]</scope>
    <source>
        <strain evidence="1">LUCI</strain>
    </source>
</reference>
<dbReference type="RefSeq" id="WP_122629835.1">
    <property type="nucleotide sequence ID" value="NZ_UPPP01000105.1"/>
</dbReference>
<protein>
    <submittedName>
        <fullName evidence="1">Uncharacterized protein</fullName>
    </submittedName>
</protein>
<keyword evidence="2" id="KW-1185">Reference proteome</keyword>
<evidence type="ECO:0000313" key="1">
    <source>
        <dbReference type="EMBL" id="VBB09014.1"/>
    </source>
</evidence>
<evidence type="ECO:0000313" key="2">
    <source>
        <dbReference type="Proteomes" id="UP000277811"/>
    </source>
</evidence>
<dbReference type="AlphaFoldDB" id="A0A498RBX7"/>
<gene>
    <name evidence="1" type="ORF">LUCI_4300</name>
</gene>
<name>A0A498RBX7_9FIRM</name>